<feature type="transmembrane region" description="Helical" evidence="1">
    <location>
        <begin position="79"/>
        <end position="97"/>
    </location>
</feature>
<feature type="transmembrane region" description="Helical" evidence="1">
    <location>
        <begin position="103"/>
        <end position="124"/>
    </location>
</feature>
<gene>
    <name evidence="2" type="ORF">HNP84_004878</name>
</gene>
<name>A0A840P749_9ACTN</name>
<keyword evidence="1" id="KW-0472">Membrane</keyword>
<comment type="caution">
    <text evidence="2">The sequence shown here is derived from an EMBL/GenBank/DDBJ whole genome shotgun (WGS) entry which is preliminary data.</text>
</comment>
<accession>A0A840P749</accession>
<keyword evidence="3" id="KW-1185">Reference proteome</keyword>
<dbReference type="EMBL" id="JACHGN010000010">
    <property type="protein sequence ID" value="MBB5135142.1"/>
    <property type="molecule type" value="Genomic_DNA"/>
</dbReference>
<keyword evidence="1" id="KW-1133">Transmembrane helix</keyword>
<dbReference type="AlphaFoldDB" id="A0A840P749"/>
<organism evidence="2 3">
    <name type="scientific">Thermocatellispora tengchongensis</name>
    <dbReference type="NCBI Taxonomy" id="1073253"/>
    <lineage>
        <taxon>Bacteria</taxon>
        <taxon>Bacillati</taxon>
        <taxon>Actinomycetota</taxon>
        <taxon>Actinomycetes</taxon>
        <taxon>Streptosporangiales</taxon>
        <taxon>Streptosporangiaceae</taxon>
        <taxon>Thermocatellispora</taxon>
    </lineage>
</organism>
<protein>
    <submittedName>
        <fullName evidence="2">Uncharacterized protein</fullName>
    </submittedName>
</protein>
<reference evidence="2 3" key="1">
    <citation type="submission" date="2020-08" db="EMBL/GenBank/DDBJ databases">
        <title>Genomic Encyclopedia of Type Strains, Phase IV (KMG-IV): sequencing the most valuable type-strain genomes for metagenomic binning, comparative biology and taxonomic classification.</title>
        <authorList>
            <person name="Goeker M."/>
        </authorList>
    </citation>
    <scope>NUCLEOTIDE SEQUENCE [LARGE SCALE GENOMIC DNA]</scope>
    <source>
        <strain evidence="2 3">DSM 45615</strain>
    </source>
</reference>
<dbReference type="Proteomes" id="UP000578449">
    <property type="component" value="Unassembled WGS sequence"/>
</dbReference>
<evidence type="ECO:0000313" key="2">
    <source>
        <dbReference type="EMBL" id="MBB5135142.1"/>
    </source>
</evidence>
<sequence length="146" mass="15474">MTPRSSAAEIVSLAAIAAFTLTGGVTMLAGWLGHAMHLAIAGWAVSIAALTVATTHLYFVAPDAYGSFGMFLRREFTVVPGYLAVMVSALSIVFTGGRELPSFALLLMATGSILIVSASFTAGYRKRRETERLRTLLNEGNDHPAP</sequence>
<feature type="transmembrane region" description="Helical" evidence="1">
    <location>
        <begin position="12"/>
        <end position="32"/>
    </location>
</feature>
<feature type="transmembrane region" description="Helical" evidence="1">
    <location>
        <begin position="38"/>
        <end position="59"/>
    </location>
</feature>
<evidence type="ECO:0000256" key="1">
    <source>
        <dbReference type="SAM" id="Phobius"/>
    </source>
</evidence>
<evidence type="ECO:0000313" key="3">
    <source>
        <dbReference type="Proteomes" id="UP000578449"/>
    </source>
</evidence>
<dbReference type="RefSeq" id="WP_185052098.1">
    <property type="nucleotide sequence ID" value="NZ_BAABIX010000068.1"/>
</dbReference>
<proteinExistence type="predicted"/>
<keyword evidence="1" id="KW-0812">Transmembrane</keyword>